<dbReference type="PROSITE" id="PS50002">
    <property type="entry name" value="SH3"/>
    <property type="match status" value="1"/>
</dbReference>
<dbReference type="CDD" id="cd00174">
    <property type="entry name" value="SH3"/>
    <property type="match status" value="1"/>
</dbReference>
<feature type="compositionally biased region" description="Low complexity" evidence="5">
    <location>
        <begin position="39"/>
        <end position="54"/>
    </location>
</feature>
<sequence>MGARLKATKTNDRSGSSVAGVVIDESPKSAPTSRAVTQESESSAATPASTTAPTGFGGGGFFAELQARTGGGFSSQTEESTQKSEPEPKSEPAESVDLSKAKAFVALWDYAGAGNSASDLVFNRDDVIMVEKDDSSEDWWFGYLERTQKSGYFPSNYVQAKQGNV</sequence>
<evidence type="ECO:0000256" key="2">
    <source>
        <dbReference type="ARBA" id="ARBA00022443"/>
    </source>
</evidence>
<dbReference type="InterPro" id="IPR046982">
    <property type="entry name" value="BIN3/RVS161-like"/>
</dbReference>
<organism evidence="7 8">
    <name type="scientific">Phycomyces blakesleeanus</name>
    <dbReference type="NCBI Taxonomy" id="4837"/>
    <lineage>
        <taxon>Eukaryota</taxon>
        <taxon>Fungi</taxon>
        <taxon>Fungi incertae sedis</taxon>
        <taxon>Mucoromycota</taxon>
        <taxon>Mucoromycotina</taxon>
        <taxon>Mucoromycetes</taxon>
        <taxon>Mucorales</taxon>
        <taxon>Phycomycetaceae</taxon>
        <taxon>Phycomyces</taxon>
    </lineage>
</organism>
<dbReference type="InterPro" id="IPR001452">
    <property type="entry name" value="SH3_domain"/>
</dbReference>
<evidence type="ECO:0000313" key="7">
    <source>
        <dbReference type="EMBL" id="KAL0075976.1"/>
    </source>
</evidence>
<gene>
    <name evidence="7" type="ORF">J3Q64DRAFT_1367724</name>
</gene>
<evidence type="ECO:0000256" key="5">
    <source>
        <dbReference type="SAM" id="MobiDB-lite"/>
    </source>
</evidence>
<feature type="compositionally biased region" description="Polar residues" evidence="5">
    <location>
        <begin position="29"/>
        <end position="38"/>
    </location>
</feature>
<dbReference type="Proteomes" id="UP001448207">
    <property type="component" value="Unassembled WGS sequence"/>
</dbReference>
<dbReference type="InterPro" id="IPR036028">
    <property type="entry name" value="SH3-like_dom_sf"/>
</dbReference>
<dbReference type="EMBL" id="JBCLYO010000033">
    <property type="protein sequence ID" value="KAL0075976.1"/>
    <property type="molecule type" value="Genomic_DNA"/>
</dbReference>
<dbReference type="PRINTS" id="PR00452">
    <property type="entry name" value="SH3DOMAIN"/>
</dbReference>
<evidence type="ECO:0000256" key="3">
    <source>
        <dbReference type="ARBA" id="ARBA00022490"/>
    </source>
</evidence>
<keyword evidence="8" id="KW-1185">Reference proteome</keyword>
<proteinExistence type="predicted"/>
<name>A0ABR3AMA4_PHYBL</name>
<dbReference type="SMART" id="SM00326">
    <property type="entry name" value="SH3"/>
    <property type="match status" value="1"/>
</dbReference>
<protein>
    <recommendedName>
        <fullName evidence="6">SH3 domain-containing protein</fullName>
    </recommendedName>
</protein>
<reference evidence="7 8" key="1">
    <citation type="submission" date="2024-04" db="EMBL/GenBank/DDBJ databases">
        <title>Symmetric and asymmetric DNA N6-adenine methylation regulates different biological responses in Mucorales.</title>
        <authorList>
            <consortium name="Lawrence Berkeley National Laboratory"/>
            <person name="Lax C."/>
            <person name="Mondo S.J."/>
            <person name="Osorio-Concepcion M."/>
            <person name="Muszewska A."/>
            <person name="Corrochano-Luque M."/>
            <person name="Gutierrez G."/>
            <person name="Riley R."/>
            <person name="Lipzen A."/>
            <person name="Guo J."/>
            <person name="Hundley H."/>
            <person name="Amirebrahimi M."/>
            <person name="Ng V."/>
            <person name="Lorenzo-Gutierrez D."/>
            <person name="Binder U."/>
            <person name="Yang J."/>
            <person name="Song Y."/>
            <person name="Canovas D."/>
            <person name="Navarro E."/>
            <person name="Freitag M."/>
            <person name="Gabaldon T."/>
            <person name="Grigoriev I.V."/>
            <person name="Corrochano L.M."/>
            <person name="Nicolas F.E."/>
            <person name="Garre V."/>
        </authorList>
    </citation>
    <scope>NUCLEOTIDE SEQUENCE [LARGE SCALE GENOMIC DNA]</scope>
    <source>
        <strain evidence="7 8">L51</strain>
    </source>
</reference>
<dbReference type="SUPFAM" id="SSF50044">
    <property type="entry name" value="SH3-domain"/>
    <property type="match status" value="1"/>
</dbReference>
<feature type="compositionally biased region" description="Basic and acidic residues" evidence="5">
    <location>
        <begin position="80"/>
        <end position="96"/>
    </location>
</feature>
<keyword evidence="2 4" id="KW-0728">SH3 domain</keyword>
<feature type="domain" description="SH3" evidence="6">
    <location>
        <begin position="99"/>
        <end position="163"/>
    </location>
</feature>
<comment type="subcellular location">
    <subcellularLocation>
        <location evidence="1">Cytoplasm</location>
    </subcellularLocation>
</comment>
<comment type="caution">
    <text evidence="7">The sequence shown here is derived from an EMBL/GenBank/DDBJ whole genome shotgun (WGS) entry which is preliminary data.</text>
</comment>
<evidence type="ECO:0000256" key="4">
    <source>
        <dbReference type="PROSITE-ProRule" id="PRU00192"/>
    </source>
</evidence>
<evidence type="ECO:0000313" key="8">
    <source>
        <dbReference type="Proteomes" id="UP001448207"/>
    </source>
</evidence>
<dbReference type="Pfam" id="PF14604">
    <property type="entry name" value="SH3_9"/>
    <property type="match status" value="1"/>
</dbReference>
<keyword evidence="3" id="KW-0963">Cytoplasm</keyword>
<dbReference type="PANTHER" id="PTHR47174">
    <property type="entry name" value="BRIDGING INTEGRATOR 3"/>
    <property type="match status" value="1"/>
</dbReference>
<feature type="region of interest" description="Disordered" evidence="5">
    <location>
        <begin position="1"/>
        <end position="96"/>
    </location>
</feature>
<evidence type="ECO:0000256" key="1">
    <source>
        <dbReference type="ARBA" id="ARBA00004496"/>
    </source>
</evidence>
<dbReference type="PANTHER" id="PTHR47174:SF3">
    <property type="entry name" value="BRIDGING INTEGRATOR 3"/>
    <property type="match status" value="1"/>
</dbReference>
<evidence type="ECO:0000259" key="6">
    <source>
        <dbReference type="PROSITE" id="PS50002"/>
    </source>
</evidence>
<dbReference type="Gene3D" id="2.30.30.40">
    <property type="entry name" value="SH3 Domains"/>
    <property type="match status" value="1"/>
</dbReference>
<accession>A0ABR3AMA4</accession>